<feature type="region of interest" description="Disordered" evidence="1">
    <location>
        <begin position="1"/>
        <end position="76"/>
    </location>
</feature>
<proteinExistence type="predicted"/>
<feature type="region of interest" description="Disordered" evidence="1">
    <location>
        <begin position="161"/>
        <end position="196"/>
    </location>
</feature>
<gene>
    <name evidence="3" type="ORF">DNG_03240</name>
</gene>
<dbReference type="Gene3D" id="1.10.245.10">
    <property type="entry name" value="SWIB/MDM2 domain"/>
    <property type="match status" value="1"/>
</dbReference>
<dbReference type="InterPro" id="IPR003121">
    <property type="entry name" value="SWIB_MDM2_domain"/>
</dbReference>
<dbReference type="InterPro" id="IPR036885">
    <property type="entry name" value="SWIB_MDM2_dom_sf"/>
</dbReference>
<dbReference type="Proteomes" id="UP001187682">
    <property type="component" value="Unassembled WGS sequence"/>
</dbReference>
<comment type="caution">
    <text evidence="3">The sequence shown here is derived from an EMBL/GenBank/DDBJ whole genome shotgun (WGS) entry which is preliminary data.</text>
</comment>
<sequence>MQGQYRQYPQTPQRQGQTPNQRRGGIGPMMSAGPHPSVPLTQAQIAQQQQQQAQANELAKRRSRKPTDKAIPEGVEDTTIDPDLVLLYNNLRGYERRLDATLARKRLDMIDNHHRTLRLWITNTAEDQPWQSNELNVDSFDFSTNVEPTYRVRIEGRLLDDDFDSEQDQGTTAAAAASEGGNGANNESATTGTKPAPRFSHFFKSINVDFPPNARRPDQAVEWKKPDRSQPPSNPPVAAEFDEFCFKRNGDENINITINLTRHEEPERFLLSPELAAVVDMHEANRQEAMMAVWEYIRFYGLQEDEEKRNFRCDDLLKQVVRAEIGHIPLLGDYITPHLRPLPPVSLQYTVRVDEEFQKKPEPTIYDIQVSVDNPLRSKMVSFIHDPGYAGMLKEVSGLDDHLARLVQAVSMSKSRHTFFASLGDDPVNFFRNWLSSQTRDLETINGEASRGGGERASGDEWRKGGEGSVWATDNARETVNVILSRPKQPPPQPR</sequence>
<feature type="compositionally biased region" description="Low complexity" evidence="1">
    <location>
        <begin position="170"/>
        <end position="193"/>
    </location>
</feature>
<feature type="compositionally biased region" description="Low complexity" evidence="1">
    <location>
        <begin position="1"/>
        <end position="23"/>
    </location>
</feature>
<dbReference type="Pfam" id="PF02201">
    <property type="entry name" value="SWIB"/>
    <property type="match status" value="1"/>
</dbReference>
<reference evidence="3" key="1">
    <citation type="submission" date="2018-03" db="EMBL/GenBank/DDBJ databases">
        <authorList>
            <person name="Guldener U."/>
        </authorList>
    </citation>
    <scope>NUCLEOTIDE SEQUENCE</scope>
</reference>
<evidence type="ECO:0000259" key="2">
    <source>
        <dbReference type="PROSITE" id="PS51925"/>
    </source>
</evidence>
<evidence type="ECO:0000313" key="4">
    <source>
        <dbReference type="Proteomes" id="UP001187682"/>
    </source>
</evidence>
<dbReference type="SUPFAM" id="SSF47592">
    <property type="entry name" value="SWIB/MDM2 domain"/>
    <property type="match status" value="1"/>
</dbReference>
<dbReference type="InterPro" id="IPR019835">
    <property type="entry name" value="SWIB_domain"/>
</dbReference>
<feature type="compositionally biased region" description="Basic and acidic residues" evidence="1">
    <location>
        <begin position="453"/>
        <end position="466"/>
    </location>
</feature>
<dbReference type="EMBL" id="ONZQ02000004">
    <property type="protein sequence ID" value="SPO00492.1"/>
    <property type="molecule type" value="Genomic_DNA"/>
</dbReference>
<name>A0AAE8STD8_9PEZI</name>
<feature type="compositionally biased region" description="Low complexity" evidence="1">
    <location>
        <begin position="42"/>
        <end position="55"/>
    </location>
</feature>
<feature type="region of interest" description="Disordered" evidence="1">
    <location>
        <begin position="208"/>
        <end position="238"/>
    </location>
</feature>
<keyword evidence="4" id="KW-1185">Reference proteome</keyword>
<organism evidence="3 4">
    <name type="scientific">Cephalotrichum gorgonifer</name>
    <dbReference type="NCBI Taxonomy" id="2041049"/>
    <lineage>
        <taxon>Eukaryota</taxon>
        <taxon>Fungi</taxon>
        <taxon>Dikarya</taxon>
        <taxon>Ascomycota</taxon>
        <taxon>Pezizomycotina</taxon>
        <taxon>Sordariomycetes</taxon>
        <taxon>Hypocreomycetidae</taxon>
        <taxon>Microascales</taxon>
        <taxon>Microascaceae</taxon>
        <taxon>Cephalotrichum</taxon>
    </lineage>
</organism>
<feature type="region of interest" description="Disordered" evidence="1">
    <location>
        <begin position="446"/>
        <end position="471"/>
    </location>
</feature>
<evidence type="ECO:0000313" key="3">
    <source>
        <dbReference type="EMBL" id="SPO00492.1"/>
    </source>
</evidence>
<dbReference type="AlphaFoldDB" id="A0AAE8STD8"/>
<protein>
    <submittedName>
        <fullName evidence="3">Related to SWI/SNF complex 60 kDa subunit</fullName>
    </submittedName>
</protein>
<dbReference type="CDD" id="cd10568">
    <property type="entry name" value="SWIB_like"/>
    <property type="match status" value="1"/>
</dbReference>
<dbReference type="PROSITE" id="PS51925">
    <property type="entry name" value="SWIB_MDM2"/>
    <property type="match status" value="1"/>
</dbReference>
<accession>A0AAE8STD8</accession>
<evidence type="ECO:0000256" key="1">
    <source>
        <dbReference type="SAM" id="MobiDB-lite"/>
    </source>
</evidence>
<dbReference type="PANTHER" id="PTHR13844">
    <property type="entry name" value="SWI/SNF-RELATED MATRIX-ASSOCIATED ACTIN-DEPENDENT REGULATOR OF CHROMATIN SUBFAMILY D"/>
    <property type="match status" value="1"/>
</dbReference>
<feature type="compositionally biased region" description="Basic and acidic residues" evidence="1">
    <location>
        <begin position="215"/>
        <end position="228"/>
    </location>
</feature>
<feature type="domain" description="DM2" evidence="2">
    <location>
        <begin position="264"/>
        <end position="341"/>
    </location>
</feature>
<dbReference type="SMART" id="SM00151">
    <property type="entry name" value="SWIB"/>
    <property type="match status" value="1"/>
</dbReference>